<dbReference type="SUPFAM" id="SSF110921">
    <property type="entry name" value="2-isopropylmalate synthase LeuA, allosteric (dimerisation) domain"/>
    <property type="match status" value="1"/>
</dbReference>
<dbReference type="NCBIfam" id="NF002086">
    <property type="entry name" value="PRK00915.1-3"/>
    <property type="match status" value="1"/>
</dbReference>
<name>A0ABU4JQL4_9CLOT</name>
<sequence length="509" mass="55791">MTKKIYIFDTTLRDGEQTPGVSLNIEEKLQIAVQLQQLGVDVIEAGFPFASKGDFEAVKAIAENIRGPVIVGLARTTKQDINTAWQALKYAENPRIHTFIATSDIHMEHKLKMEPEEVLKRVYEMVSYAKSLCPSVEFSPEDGTRTRRAFLYKVIETAIDAGADVINMPDTVGYSTPSEFGALIKDIKDNVPNIYKAIISVHCHNDLGLAVANSLAAVENGAEQVECAINGLGERAGNAALEEIVMAIKTRNLHFNCHTNIITEQITKTSNLVSYITGMQIQNNKAVVGVNAFAHESGIHQHGVLECRETYEIMTPESVGLKKNSIVLGKHSGRHAFEERLKELGYTNVSHDKINEAFVKFKDLADKKKVVSDEDIEALINHEVFRTSEIYTIEYYQISSGNSTVATSTVKVNFNGETFSEAACGDGPVDATFKAIEKAVGISVNLKDYFIKAVGTGKDALGEVTLKIEKESKIFSGKGISTDIVEASAKSFINAINKMLYLNSNDIGA</sequence>
<proteinExistence type="inferred from homology"/>
<dbReference type="InterPro" id="IPR036230">
    <property type="entry name" value="LeuA_allosteric_dom_sf"/>
</dbReference>
<evidence type="ECO:0000256" key="10">
    <source>
        <dbReference type="ARBA" id="ARBA00023304"/>
    </source>
</evidence>
<evidence type="ECO:0000256" key="6">
    <source>
        <dbReference type="ARBA" id="ARBA00022605"/>
    </source>
</evidence>
<comment type="similarity">
    <text evidence="2 11">Belongs to the alpha-IPM synthase/homocitrate synthase family. LeuA type 1 subfamily.</text>
</comment>
<dbReference type="Pfam" id="PF00682">
    <property type="entry name" value="HMGL-like"/>
    <property type="match status" value="1"/>
</dbReference>
<dbReference type="Pfam" id="PF08502">
    <property type="entry name" value="LeuA_dimer"/>
    <property type="match status" value="1"/>
</dbReference>
<evidence type="ECO:0000259" key="12">
    <source>
        <dbReference type="PROSITE" id="PS50991"/>
    </source>
</evidence>
<keyword evidence="10 11" id="KW-0100">Branched-chain amino acid biosynthesis</keyword>
<dbReference type="SMART" id="SM00917">
    <property type="entry name" value="LeuA_dimer"/>
    <property type="match status" value="1"/>
</dbReference>
<dbReference type="InterPro" id="IPR054691">
    <property type="entry name" value="LeuA/HCS_post-cat"/>
</dbReference>
<dbReference type="PANTHER" id="PTHR10277:SF9">
    <property type="entry name" value="2-ISOPROPYLMALATE SYNTHASE 1, CHLOROPLASTIC-RELATED"/>
    <property type="match status" value="1"/>
</dbReference>
<comment type="caution">
    <text evidence="13">The sequence shown here is derived from an EMBL/GenBank/DDBJ whole genome shotgun (WGS) entry which is preliminary data.</text>
</comment>
<dbReference type="InterPro" id="IPR002034">
    <property type="entry name" value="AIPM/Hcit_synth_CS"/>
</dbReference>
<evidence type="ECO:0000256" key="8">
    <source>
        <dbReference type="ARBA" id="ARBA00022723"/>
    </source>
</evidence>
<comment type="pathway">
    <text evidence="1 11">Amino-acid biosynthesis; L-leucine biosynthesis; L-leucine from 3-methyl-2-oxobutanoate: step 1/4.</text>
</comment>
<organism evidence="13 14">
    <name type="scientific">Clostridium tanneri</name>
    <dbReference type="NCBI Taxonomy" id="3037988"/>
    <lineage>
        <taxon>Bacteria</taxon>
        <taxon>Bacillati</taxon>
        <taxon>Bacillota</taxon>
        <taxon>Clostridia</taxon>
        <taxon>Eubacteriales</taxon>
        <taxon>Clostridiaceae</taxon>
        <taxon>Clostridium</taxon>
    </lineage>
</organism>
<dbReference type="PROSITE" id="PS00815">
    <property type="entry name" value="AIPM_HOMOCIT_SYNTH_1"/>
    <property type="match status" value="1"/>
</dbReference>
<dbReference type="InterPro" id="IPR013785">
    <property type="entry name" value="Aldolase_TIM"/>
</dbReference>
<dbReference type="Gene3D" id="3.30.160.270">
    <property type="match status" value="1"/>
</dbReference>
<gene>
    <name evidence="11" type="primary">leuA</name>
    <name evidence="13" type="ORF">P8V03_04660</name>
</gene>
<dbReference type="EC" id="2.3.3.13" evidence="3 11"/>
<dbReference type="InterPro" id="IPR050073">
    <property type="entry name" value="2-IPM_HCS-like"/>
</dbReference>
<dbReference type="InterPro" id="IPR013709">
    <property type="entry name" value="2-isopropylmalate_synth_dimer"/>
</dbReference>
<evidence type="ECO:0000256" key="5">
    <source>
        <dbReference type="ARBA" id="ARBA00022430"/>
    </source>
</evidence>
<dbReference type="NCBIfam" id="TIGR00973">
    <property type="entry name" value="leuA_bact"/>
    <property type="match status" value="1"/>
</dbReference>
<feature type="binding site" evidence="11">
    <location>
        <position position="202"/>
    </location>
    <ligand>
        <name>Mn(2+)</name>
        <dbReference type="ChEBI" id="CHEBI:29035"/>
    </ligand>
</feature>
<dbReference type="SUPFAM" id="SSF51569">
    <property type="entry name" value="Aldolase"/>
    <property type="match status" value="1"/>
</dbReference>
<dbReference type="InterPro" id="IPR000891">
    <property type="entry name" value="PYR_CT"/>
</dbReference>
<protein>
    <recommendedName>
        <fullName evidence="4 11">2-isopropylmalate synthase</fullName>
        <ecNumber evidence="3 11">2.3.3.13</ecNumber>
    </recommendedName>
    <alternativeName>
        <fullName evidence="11">Alpha-IPM synthase</fullName>
    </alternativeName>
    <alternativeName>
        <fullName evidence="11">Alpha-isopropylmalate synthase</fullName>
    </alternativeName>
</protein>
<evidence type="ECO:0000256" key="9">
    <source>
        <dbReference type="ARBA" id="ARBA00023211"/>
    </source>
</evidence>
<dbReference type="Proteomes" id="UP001281656">
    <property type="component" value="Unassembled WGS sequence"/>
</dbReference>
<dbReference type="CDD" id="cd07940">
    <property type="entry name" value="DRE_TIM_IPMS"/>
    <property type="match status" value="1"/>
</dbReference>
<dbReference type="PANTHER" id="PTHR10277">
    <property type="entry name" value="HOMOCITRATE SYNTHASE-RELATED"/>
    <property type="match status" value="1"/>
</dbReference>
<keyword evidence="6 11" id="KW-0028">Amino-acid biosynthesis</keyword>
<evidence type="ECO:0000256" key="3">
    <source>
        <dbReference type="ARBA" id="ARBA00012973"/>
    </source>
</evidence>
<evidence type="ECO:0000256" key="7">
    <source>
        <dbReference type="ARBA" id="ARBA00022679"/>
    </source>
</evidence>
<dbReference type="InterPro" id="IPR005671">
    <property type="entry name" value="LeuA_bact_synth"/>
</dbReference>
<evidence type="ECO:0000313" key="13">
    <source>
        <dbReference type="EMBL" id="MDW8800443.1"/>
    </source>
</evidence>
<keyword evidence="8 11" id="KW-0479">Metal-binding</keyword>
<dbReference type="PROSITE" id="PS50991">
    <property type="entry name" value="PYR_CT"/>
    <property type="match status" value="1"/>
</dbReference>
<dbReference type="NCBIfam" id="NF002085">
    <property type="entry name" value="PRK00915.1-2"/>
    <property type="match status" value="1"/>
</dbReference>
<dbReference type="RefSeq" id="WP_318796957.1">
    <property type="nucleotide sequence ID" value="NZ_JARUJP010000004.1"/>
</dbReference>
<keyword evidence="7 11" id="KW-0808">Transferase</keyword>
<reference evidence="13 14" key="1">
    <citation type="submission" date="2023-04" db="EMBL/GenBank/DDBJ databases">
        <title>Clostridium tannerae sp. nov., isolated from the fecal material of an alpaca.</title>
        <authorList>
            <person name="Miller S."/>
            <person name="Hendry M."/>
            <person name="King J."/>
            <person name="Sankaranarayanan K."/>
            <person name="Lawson P.A."/>
        </authorList>
    </citation>
    <scope>NUCLEOTIDE SEQUENCE [LARGE SCALE GENOMIC DNA]</scope>
    <source>
        <strain evidence="13 14">A1-XYC3</strain>
    </source>
</reference>
<evidence type="ECO:0000256" key="11">
    <source>
        <dbReference type="HAMAP-Rule" id="MF_01025"/>
    </source>
</evidence>
<evidence type="ECO:0000256" key="1">
    <source>
        <dbReference type="ARBA" id="ARBA00004689"/>
    </source>
</evidence>
<feature type="binding site" evidence="11">
    <location>
        <position position="238"/>
    </location>
    <ligand>
        <name>Mn(2+)</name>
        <dbReference type="ChEBI" id="CHEBI:29035"/>
    </ligand>
</feature>
<comment type="catalytic activity">
    <reaction evidence="11">
        <text>3-methyl-2-oxobutanoate + acetyl-CoA + H2O = (2S)-2-isopropylmalate + CoA + H(+)</text>
        <dbReference type="Rhea" id="RHEA:21524"/>
        <dbReference type="ChEBI" id="CHEBI:1178"/>
        <dbReference type="ChEBI" id="CHEBI:11851"/>
        <dbReference type="ChEBI" id="CHEBI:15377"/>
        <dbReference type="ChEBI" id="CHEBI:15378"/>
        <dbReference type="ChEBI" id="CHEBI:57287"/>
        <dbReference type="ChEBI" id="CHEBI:57288"/>
        <dbReference type="EC" id="2.3.3.13"/>
    </reaction>
</comment>
<evidence type="ECO:0000256" key="2">
    <source>
        <dbReference type="ARBA" id="ARBA00009396"/>
    </source>
</evidence>
<accession>A0ABU4JQL4</accession>
<comment type="cofactor">
    <cofactor evidence="11">
        <name>Mn(2+)</name>
        <dbReference type="ChEBI" id="CHEBI:29035"/>
    </cofactor>
</comment>
<comment type="function">
    <text evidence="11">Catalyzes the condensation of the acetyl group of acetyl-CoA with 3-methyl-2-oxobutanoate (2-ketoisovalerate) to form 3-carboxy-3-hydroxy-4-methylpentanoate (2-isopropylmalate).</text>
</comment>
<evidence type="ECO:0000313" key="14">
    <source>
        <dbReference type="Proteomes" id="UP001281656"/>
    </source>
</evidence>
<dbReference type="EMBL" id="JARUJP010000004">
    <property type="protein sequence ID" value="MDW8800443.1"/>
    <property type="molecule type" value="Genomic_DNA"/>
</dbReference>
<comment type="subunit">
    <text evidence="11">Homodimer.</text>
</comment>
<feature type="binding site" evidence="11">
    <location>
        <position position="14"/>
    </location>
    <ligand>
        <name>Mn(2+)</name>
        <dbReference type="ChEBI" id="CHEBI:29035"/>
    </ligand>
</feature>
<keyword evidence="5 11" id="KW-0432">Leucine biosynthesis</keyword>
<dbReference type="GO" id="GO:0003852">
    <property type="term" value="F:2-isopropylmalate synthase activity"/>
    <property type="evidence" value="ECO:0007669"/>
    <property type="project" value="UniProtKB-EC"/>
</dbReference>
<dbReference type="Gene3D" id="3.20.20.70">
    <property type="entry name" value="Aldolase class I"/>
    <property type="match status" value="1"/>
</dbReference>
<dbReference type="HAMAP" id="MF_01025">
    <property type="entry name" value="LeuA_type1"/>
    <property type="match status" value="1"/>
</dbReference>
<dbReference type="Pfam" id="PF22617">
    <property type="entry name" value="HCS_D2"/>
    <property type="match status" value="1"/>
</dbReference>
<feature type="region of interest" description="Regulatory domain" evidence="11">
    <location>
        <begin position="392"/>
        <end position="509"/>
    </location>
</feature>
<feature type="binding site" evidence="11">
    <location>
        <position position="204"/>
    </location>
    <ligand>
        <name>Mn(2+)</name>
        <dbReference type="ChEBI" id="CHEBI:29035"/>
    </ligand>
</feature>
<dbReference type="Gene3D" id="1.10.238.260">
    <property type="match status" value="1"/>
</dbReference>
<feature type="domain" description="Pyruvate carboxyltransferase" evidence="12">
    <location>
        <begin position="5"/>
        <end position="267"/>
    </location>
</feature>
<keyword evidence="9 11" id="KW-0464">Manganese</keyword>
<keyword evidence="11" id="KW-0963">Cytoplasm</keyword>
<keyword evidence="14" id="KW-1185">Reference proteome</keyword>
<dbReference type="PROSITE" id="PS00816">
    <property type="entry name" value="AIPM_HOMOCIT_SYNTH_2"/>
    <property type="match status" value="1"/>
</dbReference>
<evidence type="ECO:0000256" key="4">
    <source>
        <dbReference type="ARBA" id="ARBA00018198"/>
    </source>
</evidence>
<keyword evidence="13" id="KW-0012">Acyltransferase</keyword>